<comment type="caution">
    <text evidence="1">The sequence shown here is derived from an EMBL/GenBank/DDBJ whole genome shotgun (WGS) entry which is preliminary data.</text>
</comment>
<keyword evidence="2" id="KW-1185">Reference proteome</keyword>
<organism evidence="1 2">
    <name type="scientific">Dentiscutata heterogama</name>
    <dbReference type="NCBI Taxonomy" id="1316150"/>
    <lineage>
        <taxon>Eukaryota</taxon>
        <taxon>Fungi</taxon>
        <taxon>Fungi incertae sedis</taxon>
        <taxon>Mucoromycota</taxon>
        <taxon>Glomeromycotina</taxon>
        <taxon>Glomeromycetes</taxon>
        <taxon>Diversisporales</taxon>
        <taxon>Gigasporaceae</taxon>
        <taxon>Dentiscutata</taxon>
    </lineage>
</organism>
<feature type="non-terminal residue" evidence="1">
    <location>
        <position position="1"/>
    </location>
</feature>
<proteinExistence type="predicted"/>
<gene>
    <name evidence="1" type="ORF">DHETER_LOCUS10435</name>
</gene>
<dbReference type="EMBL" id="CAJVPU010020432">
    <property type="protein sequence ID" value="CAG8676615.1"/>
    <property type="molecule type" value="Genomic_DNA"/>
</dbReference>
<name>A0ACA9NXP9_9GLOM</name>
<accession>A0ACA9NXP9</accession>
<sequence>IKILTNSVNKSNKTKLIARAPSWVWKYIKKDKSKEKIRCNIVITNLNGNKKKCDKIFSITTSTTHLGKHLNSVYQIFSYQQYEKNLDGQTIIDPDKSIPTISLMFSKIEAYKPVKQQKLLYHLTA</sequence>
<dbReference type="Proteomes" id="UP000789702">
    <property type="component" value="Unassembled WGS sequence"/>
</dbReference>
<protein>
    <submittedName>
        <fullName evidence="1">5972_t:CDS:1</fullName>
    </submittedName>
</protein>
<evidence type="ECO:0000313" key="2">
    <source>
        <dbReference type="Proteomes" id="UP000789702"/>
    </source>
</evidence>
<reference evidence="1" key="1">
    <citation type="submission" date="2021-06" db="EMBL/GenBank/DDBJ databases">
        <authorList>
            <person name="Kallberg Y."/>
            <person name="Tangrot J."/>
            <person name="Rosling A."/>
        </authorList>
    </citation>
    <scope>NUCLEOTIDE SEQUENCE</scope>
    <source>
        <strain evidence="1">IL203A</strain>
    </source>
</reference>
<evidence type="ECO:0000313" key="1">
    <source>
        <dbReference type="EMBL" id="CAG8676615.1"/>
    </source>
</evidence>